<dbReference type="Gene3D" id="3.30.9.10">
    <property type="entry name" value="D-Amino Acid Oxidase, subunit A, domain 2"/>
    <property type="match status" value="1"/>
</dbReference>
<organism evidence="3 4">
    <name type="scientific">Celeribacter arenosi</name>
    <dbReference type="NCBI Taxonomy" id="792649"/>
    <lineage>
        <taxon>Bacteria</taxon>
        <taxon>Pseudomonadati</taxon>
        <taxon>Pseudomonadota</taxon>
        <taxon>Alphaproteobacteria</taxon>
        <taxon>Rhodobacterales</taxon>
        <taxon>Roseobacteraceae</taxon>
        <taxon>Celeribacter</taxon>
    </lineage>
</organism>
<evidence type="ECO:0000259" key="2">
    <source>
        <dbReference type="Pfam" id="PF01266"/>
    </source>
</evidence>
<sequence>MNLLYSNDRRGTYPPSWYAATASMLDPLPELKGEQHADVCVVGAGYTGLSAALHLAQKGLDVVVVDAQRVGFGASGRNGGHVGTGFNLEPWTLEKLVGEQNARRLWDFSEEGKALTRSLIEAHAPDAHLRDGIAHAQWKASGVADYHKLVDWLAETYGYEKGEKLDRDAMQALVKSPRYQGGIVDWGSAHIHPLNYVLGLARACLAAGVRLHELSPVHKVDGGSNPVVRCDRGFVHCSHVVLATNGYGGRLNAKVAARVMPINNFMVATEPLGERAADVLSKEVAVDDSKFVVNYFHLSPDKRLIFGGGESYGYKFPADIAAKVRPRMENLFPQLQGVKIDYAWGGTLAITMTRMPYLTRPAPNVWSSSGYSGYGVSLSGFCGKLMAEAIAGETERFDLFSNTPAMRFPGGARTRQGLLAIAMTWYSLRDKLGI</sequence>
<dbReference type="InterPro" id="IPR036188">
    <property type="entry name" value="FAD/NAD-bd_sf"/>
</dbReference>
<dbReference type="PANTHER" id="PTHR13847:SF281">
    <property type="entry name" value="FAD DEPENDENT OXIDOREDUCTASE DOMAIN-CONTAINING PROTEIN"/>
    <property type="match status" value="1"/>
</dbReference>
<dbReference type="EMBL" id="BAABDF010000007">
    <property type="protein sequence ID" value="GAA3870177.1"/>
    <property type="molecule type" value="Genomic_DNA"/>
</dbReference>
<name>A0ABP7KB34_9RHOB</name>
<dbReference type="Pfam" id="PF01266">
    <property type="entry name" value="DAO"/>
    <property type="match status" value="1"/>
</dbReference>
<proteinExistence type="predicted"/>
<dbReference type="Gene3D" id="3.50.50.60">
    <property type="entry name" value="FAD/NAD(P)-binding domain"/>
    <property type="match status" value="1"/>
</dbReference>
<comment type="caution">
    <text evidence="3">The sequence shown here is derived from an EMBL/GenBank/DDBJ whole genome shotgun (WGS) entry which is preliminary data.</text>
</comment>
<keyword evidence="4" id="KW-1185">Reference proteome</keyword>
<keyword evidence="1" id="KW-0560">Oxidoreductase</keyword>
<gene>
    <name evidence="3" type="ORF">GCM10022404_20200</name>
</gene>
<dbReference type="SUPFAM" id="SSF51905">
    <property type="entry name" value="FAD/NAD(P)-binding domain"/>
    <property type="match status" value="1"/>
</dbReference>
<dbReference type="RefSeq" id="WP_344846935.1">
    <property type="nucleotide sequence ID" value="NZ_BAABDF010000007.1"/>
</dbReference>
<dbReference type="Proteomes" id="UP001399917">
    <property type="component" value="Unassembled WGS sequence"/>
</dbReference>
<feature type="domain" description="FAD dependent oxidoreductase" evidence="2">
    <location>
        <begin position="38"/>
        <end position="388"/>
    </location>
</feature>
<accession>A0ABP7KB34</accession>
<reference evidence="4" key="1">
    <citation type="journal article" date="2019" name="Int. J. Syst. Evol. Microbiol.">
        <title>The Global Catalogue of Microorganisms (GCM) 10K type strain sequencing project: providing services to taxonomists for standard genome sequencing and annotation.</title>
        <authorList>
            <consortium name="The Broad Institute Genomics Platform"/>
            <consortium name="The Broad Institute Genome Sequencing Center for Infectious Disease"/>
            <person name="Wu L."/>
            <person name="Ma J."/>
        </authorList>
    </citation>
    <scope>NUCLEOTIDE SEQUENCE [LARGE SCALE GENOMIC DNA]</scope>
    <source>
        <strain evidence="4">JCM 17190</strain>
    </source>
</reference>
<evidence type="ECO:0000313" key="3">
    <source>
        <dbReference type="EMBL" id="GAA3870177.1"/>
    </source>
</evidence>
<dbReference type="PANTHER" id="PTHR13847">
    <property type="entry name" value="SARCOSINE DEHYDROGENASE-RELATED"/>
    <property type="match status" value="1"/>
</dbReference>
<dbReference type="InterPro" id="IPR006076">
    <property type="entry name" value="FAD-dep_OxRdtase"/>
</dbReference>
<evidence type="ECO:0000313" key="4">
    <source>
        <dbReference type="Proteomes" id="UP001399917"/>
    </source>
</evidence>
<protein>
    <submittedName>
        <fullName evidence="3">FAD-binding oxidoreductase</fullName>
    </submittedName>
</protein>
<evidence type="ECO:0000256" key="1">
    <source>
        <dbReference type="ARBA" id="ARBA00023002"/>
    </source>
</evidence>